<proteinExistence type="predicted"/>
<reference evidence="1 2" key="1">
    <citation type="journal article" date="2012" name="J. Bacteriol.">
        <title>Draft genome of Streptomyces tsukubaensis NRRL 18488, the producer of the clinically important immunosuppressant tacrolimus (FK506).</title>
        <authorList>
            <person name="Barreiro C."/>
            <person name="Prieto C."/>
            <person name="Sola-Landa A."/>
            <person name="Solera E."/>
            <person name="Martinez-Castro M."/>
            <person name="Perez-Redondo R."/>
            <person name="Garcia-Estrada C."/>
            <person name="Aparicio J.F."/>
            <person name="Fernandez-Martinez L.T."/>
            <person name="Santos-Aberturas J."/>
            <person name="Salehi-Najafabadi Z."/>
            <person name="Rodriguez-Garcia A."/>
            <person name="Tauch A."/>
            <person name="Martin J.F."/>
        </authorList>
    </citation>
    <scope>NUCLEOTIDE SEQUENCE [LARGE SCALE GENOMIC DNA]</scope>
    <source>
        <strain evidence="2">DSM 42081 / NBRC 108919 / NRRL 18488 / 9993</strain>
    </source>
</reference>
<sequence length="287" mass="29943">MKEDIRDLLERAESTADGRGRSAVTTESVYAEVAGVRRRRRRGAAGAVAALVLAGAAVIPVMDRDRGGPPEIVAKGQHAGDSVGAARAKQIAGMLAGGTDGLVSVTRIRDAPVPTGYREKPGEEADWGDVSVGPLDGHYLITRKEGRKTVVTGLSVSYMSAATARKVKPRINAVESCASYSGCRSDTGPDQSMVYSWKGVQFFALGGAPWQKFGDQRLVTFPDNSALLVADGLDEQRVPSLVLSNGGSAVTADSTDTISSALEPLGEKQLTAIAESAELVPPGHGTP</sequence>
<protein>
    <submittedName>
        <fullName evidence="1">Uncharacterized protein</fullName>
    </submittedName>
</protein>
<organism evidence="1 2">
    <name type="scientific">Streptomyces tsukubensis (strain DSM 42081 / NBRC 108919 / NRRL 18488 / 9993)</name>
    <dbReference type="NCBI Taxonomy" id="1114943"/>
    <lineage>
        <taxon>Bacteria</taxon>
        <taxon>Bacillati</taxon>
        <taxon>Actinomycetota</taxon>
        <taxon>Actinomycetes</taxon>
        <taxon>Kitasatosporales</taxon>
        <taxon>Streptomycetaceae</taxon>
        <taxon>Streptomyces</taxon>
    </lineage>
</organism>
<gene>
    <name evidence="1" type="ORF">STSU_010675</name>
</gene>
<dbReference type="RefSeq" id="WP_006346688.1">
    <property type="nucleotide sequence ID" value="NZ_CP029159.1"/>
</dbReference>
<dbReference type="Proteomes" id="UP000005940">
    <property type="component" value="Chromosome"/>
</dbReference>
<evidence type="ECO:0000313" key="1">
    <source>
        <dbReference type="EMBL" id="QKM67554.1"/>
    </source>
</evidence>
<name>I2N5Z7_STRT9</name>
<evidence type="ECO:0000313" key="2">
    <source>
        <dbReference type="Proteomes" id="UP000005940"/>
    </source>
</evidence>
<dbReference type="AlphaFoldDB" id="I2N5Z7"/>
<dbReference type="EMBL" id="CP029159">
    <property type="protein sequence ID" value="QKM67554.1"/>
    <property type="molecule type" value="Genomic_DNA"/>
</dbReference>
<keyword evidence="2" id="KW-1185">Reference proteome</keyword>
<accession>I2N5Z7</accession>